<evidence type="ECO:0000256" key="3">
    <source>
        <dbReference type="ARBA" id="ARBA00022722"/>
    </source>
</evidence>
<dbReference type="Gene3D" id="3.30.2310.20">
    <property type="entry name" value="RelE-like"/>
    <property type="match status" value="1"/>
</dbReference>
<dbReference type="SUPFAM" id="SSF143011">
    <property type="entry name" value="RelE-like"/>
    <property type="match status" value="1"/>
</dbReference>
<comment type="similarity">
    <text evidence="1">Belongs to the YoeB family.</text>
</comment>
<keyword evidence="2" id="KW-1277">Toxin-antitoxin system</keyword>
<dbReference type="Pfam" id="PF06769">
    <property type="entry name" value="YoeB_toxin"/>
    <property type="match status" value="1"/>
</dbReference>
<organism evidence="7">
    <name type="scientific">Myoviridae sp. ctRPH1</name>
    <dbReference type="NCBI Taxonomy" id="2826650"/>
    <lineage>
        <taxon>Viruses</taxon>
        <taxon>Duplodnaviria</taxon>
        <taxon>Heunggongvirae</taxon>
        <taxon>Uroviricota</taxon>
        <taxon>Caudoviricetes</taxon>
    </lineage>
</organism>
<sequence length="87" mass="10347">MLKIWTDEAWDDYLYWQRTDRKVLRRINDLIRDIERGGDGGIGKPEPLTGNLSGFWSRRIDQTHRIVYRIRDGNLEIAQCRTHYGAK</sequence>
<protein>
    <recommendedName>
        <fullName evidence="6">Putative mRNA interferase YoeB</fullName>
    </recommendedName>
</protein>
<dbReference type="PANTHER" id="PTHR38039">
    <property type="entry name" value="TOXIN YOEB"/>
    <property type="match status" value="1"/>
</dbReference>
<proteinExistence type="inferred from homology"/>
<dbReference type="InterPro" id="IPR009614">
    <property type="entry name" value="YoeB_toxin"/>
</dbReference>
<dbReference type="GO" id="GO:0006401">
    <property type="term" value="P:RNA catabolic process"/>
    <property type="evidence" value="ECO:0007669"/>
    <property type="project" value="InterPro"/>
</dbReference>
<evidence type="ECO:0000256" key="4">
    <source>
        <dbReference type="ARBA" id="ARBA00022759"/>
    </source>
</evidence>
<evidence type="ECO:0000256" key="2">
    <source>
        <dbReference type="ARBA" id="ARBA00022649"/>
    </source>
</evidence>
<evidence type="ECO:0000313" key="7">
    <source>
        <dbReference type="EMBL" id="DAD79233.1"/>
    </source>
</evidence>
<dbReference type="EMBL" id="BK014862">
    <property type="protein sequence ID" value="DAD79233.1"/>
    <property type="molecule type" value="Genomic_DNA"/>
</dbReference>
<dbReference type="InterPro" id="IPR035093">
    <property type="entry name" value="RelE/ParE_toxin_dom_sf"/>
</dbReference>
<name>A0A8S5MA58_9CAUD</name>
<dbReference type="NCBIfam" id="TIGR02116">
    <property type="entry name" value="toxin_Txe_YoeB"/>
    <property type="match status" value="1"/>
</dbReference>
<keyword evidence="3" id="KW-0540">Nuclease</keyword>
<dbReference type="PANTHER" id="PTHR38039:SF1">
    <property type="entry name" value="TOXIN YOEB"/>
    <property type="match status" value="1"/>
</dbReference>
<reference evidence="7" key="1">
    <citation type="journal article" date="2021" name="Proc. Natl. Acad. Sci. U.S.A.">
        <title>A Catalog of Tens of Thousands of Viruses from Human Metagenomes Reveals Hidden Associations with Chronic Diseases.</title>
        <authorList>
            <person name="Tisza M.J."/>
            <person name="Buck C.B."/>
        </authorList>
    </citation>
    <scope>NUCLEOTIDE SEQUENCE</scope>
    <source>
        <strain evidence="7">CtRPH1</strain>
    </source>
</reference>
<accession>A0A8S5MA58</accession>
<keyword evidence="4" id="KW-0255">Endonuclease</keyword>
<keyword evidence="5" id="KW-0378">Hydrolase</keyword>
<evidence type="ECO:0000256" key="6">
    <source>
        <dbReference type="ARBA" id="ARBA00030388"/>
    </source>
</evidence>
<evidence type="ECO:0000256" key="1">
    <source>
        <dbReference type="ARBA" id="ARBA00008172"/>
    </source>
</evidence>
<evidence type="ECO:0000256" key="5">
    <source>
        <dbReference type="ARBA" id="ARBA00022801"/>
    </source>
</evidence>
<dbReference type="GO" id="GO:0004519">
    <property type="term" value="F:endonuclease activity"/>
    <property type="evidence" value="ECO:0007669"/>
    <property type="project" value="UniProtKB-KW"/>
</dbReference>
<dbReference type="GO" id="GO:0016787">
    <property type="term" value="F:hydrolase activity"/>
    <property type="evidence" value="ECO:0007669"/>
    <property type="project" value="UniProtKB-KW"/>
</dbReference>